<dbReference type="GO" id="GO:0000160">
    <property type="term" value="P:phosphorelay signal transduction system"/>
    <property type="evidence" value="ECO:0007669"/>
    <property type="project" value="InterPro"/>
</dbReference>
<dbReference type="PANTHER" id="PTHR44591">
    <property type="entry name" value="STRESS RESPONSE REGULATOR PROTEIN 1"/>
    <property type="match status" value="1"/>
</dbReference>
<dbReference type="SUPFAM" id="SSF52172">
    <property type="entry name" value="CheY-like"/>
    <property type="match status" value="1"/>
</dbReference>
<organism evidence="4 5">
    <name type="scientific">Abditibacterium utsteinense</name>
    <dbReference type="NCBI Taxonomy" id="1960156"/>
    <lineage>
        <taxon>Bacteria</taxon>
        <taxon>Pseudomonadati</taxon>
        <taxon>Abditibacteriota</taxon>
        <taxon>Abditibacteriia</taxon>
        <taxon>Abditibacteriales</taxon>
        <taxon>Abditibacteriaceae</taxon>
        <taxon>Abditibacterium</taxon>
    </lineage>
</organism>
<name>A0A2S8SSL7_9BACT</name>
<evidence type="ECO:0000313" key="4">
    <source>
        <dbReference type="EMBL" id="PQV63729.1"/>
    </source>
</evidence>
<dbReference type="EMBL" id="NIGF01000009">
    <property type="protein sequence ID" value="PQV63729.1"/>
    <property type="molecule type" value="Genomic_DNA"/>
</dbReference>
<dbReference type="Pfam" id="PF00072">
    <property type="entry name" value="Response_reg"/>
    <property type="match status" value="1"/>
</dbReference>
<evidence type="ECO:0000256" key="1">
    <source>
        <dbReference type="ARBA" id="ARBA00022553"/>
    </source>
</evidence>
<dbReference type="InterPro" id="IPR001789">
    <property type="entry name" value="Sig_transdc_resp-reg_receiver"/>
</dbReference>
<accession>A0A2S8SSL7</accession>
<evidence type="ECO:0000313" key="5">
    <source>
        <dbReference type="Proteomes" id="UP000237684"/>
    </source>
</evidence>
<dbReference type="InterPro" id="IPR050595">
    <property type="entry name" value="Bact_response_regulator"/>
</dbReference>
<proteinExistence type="predicted"/>
<protein>
    <submittedName>
        <fullName evidence="4">Two-component system, chemotaxis family, response regulator CheY</fullName>
    </submittedName>
</protein>
<dbReference type="Gene3D" id="3.40.50.2300">
    <property type="match status" value="1"/>
</dbReference>
<sequence length="121" mass="13361">MRVLLVDDNEELREFLALCLSEASIEVVESADAVGALQRAEGEKFDAYVIDSVLENGDGLSLVSELRNLKNGRAVPILLMSSISTSLARRMAQTAGCTEFLVKPFGQMQFLEQVKALEKRR</sequence>
<dbReference type="OrthoDB" id="9800897at2"/>
<gene>
    <name evidence="4" type="ORF">B1R32_10969</name>
</gene>
<evidence type="ECO:0000256" key="2">
    <source>
        <dbReference type="PROSITE-ProRule" id="PRU00169"/>
    </source>
</evidence>
<dbReference type="AlphaFoldDB" id="A0A2S8SSL7"/>
<reference evidence="4 5" key="1">
    <citation type="journal article" date="2018" name="Syst. Appl. Microbiol.">
        <title>Abditibacterium utsteinense sp. nov., the first cultivated member of candidate phylum FBP, isolated from ice-free Antarctic soil samples.</title>
        <authorList>
            <person name="Tahon G."/>
            <person name="Tytgat B."/>
            <person name="Lebbe L."/>
            <person name="Carlier A."/>
            <person name="Willems A."/>
        </authorList>
    </citation>
    <scope>NUCLEOTIDE SEQUENCE [LARGE SCALE GENOMIC DNA]</scope>
    <source>
        <strain evidence="4 5">LMG 29911</strain>
    </source>
</reference>
<keyword evidence="1 2" id="KW-0597">Phosphoprotein</keyword>
<dbReference type="InterPro" id="IPR011006">
    <property type="entry name" value="CheY-like_superfamily"/>
</dbReference>
<dbReference type="Proteomes" id="UP000237684">
    <property type="component" value="Unassembled WGS sequence"/>
</dbReference>
<dbReference type="PROSITE" id="PS50110">
    <property type="entry name" value="RESPONSE_REGULATORY"/>
    <property type="match status" value="1"/>
</dbReference>
<dbReference type="RefSeq" id="WP_105483890.1">
    <property type="nucleotide sequence ID" value="NZ_NIGF01000009.1"/>
</dbReference>
<dbReference type="PANTHER" id="PTHR44591:SF3">
    <property type="entry name" value="RESPONSE REGULATORY DOMAIN-CONTAINING PROTEIN"/>
    <property type="match status" value="1"/>
</dbReference>
<dbReference type="InParanoid" id="A0A2S8SSL7"/>
<keyword evidence="5" id="KW-1185">Reference proteome</keyword>
<evidence type="ECO:0000259" key="3">
    <source>
        <dbReference type="PROSITE" id="PS50110"/>
    </source>
</evidence>
<comment type="caution">
    <text evidence="4">The sequence shown here is derived from an EMBL/GenBank/DDBJ whole genome shotgun (WGS) entry which is preliminary data.</text>
</comment>
<feature type="modified residue" description="4-aspartylphosphate" evidence="2">
    <location>
        <position position="51"/>
    </location>
</feature>
<dbReference type="SMART" id="SM00448">
    <property type="entry name" value="REC"/>
    <property type="match status" value="1"/>
</dbReference>
<feature type="domain" description="Response regulatory" evidence="3">
    <location>
        <begin position="2"/>
        <end position="118"/>
    </location>
</feature>